<evidence type="ECO:0008006" key="4">
    <source>
        <dbReference type="Google" id="ProtNLM"/>
    </source>
</evidence>
<name>A0A4Y2I200_ARAVE</name>
<comment type="caution">
    <text evidence="2">The sequence shown here is derived from an EMBL/GenBank/DDBJ whole genome shotgun (WGS) entry which is preliminary data.</text>
</comment>
<sequence length="154" mass="17442">MYSNTSVFVCFHYCRFFPGKICLGFRRLPWISSACLRDLVVSDKSEAEKSAYETKNLKKAEGFISQQVFNCDETGLLSKKMPNTMFITQEEKALQGHNTLKNGLTLFFVCGDVSGDCKVKPLLVYHSKTPSVYNELIGFTLIHMEIIASVFGFR</sequence>
<organism evidence="2 3">
    <name type="scientific">Araneus ventricosus</name>
    <name type="common">Orbweaver spider</name>
    <name type="synonym">Epeira ventricosa</name>
    <dbReference type="NCBI Taxonomy" id="182803"/>
    <lineage>
        <taxon>Eukaryota</taxon>
        <taxon>Metazoa</taxon>
        <taxon>Ecdysozoa</taxon>
        <taxon>Arthropoda</taxon>
        <taxon>Chelicerata</taxon>
        <taxon>Arachnida</taxon>
        <taxon>Araneae</taxon>
        <taxon>Araneomorphae</taxon>
        <taxon>Entelegynae</taxon>
        <taxon>Araneoidea</taxon>
        <taxon>Araneidae</taxon>
        <taxon>Araneus</taxon>
    </lineage>
</organism>
<keyword evidence="3" id="KW-1185">Reference proteome</keyword>
<proteinExistence type="predicted"/>
<dbReference type="OrthoDB" id="7995304at2759"/>
<dbReference type="Proteomes" id="UP000499080">
    <property type="component" value="Unassembled WGS sequence"/>
</dbReference>
<dbReference type="AlphaFoldDB" id="A0A4Y2I200"/>
<reference evidence="2 3" key="1">
    <citation type="journal article" date="2019" name="Sci. Rep.">
        <title>Orb-weaving spider Araneus ventricosus genome elucidates the spidroin gene catalogue.</title>
        <authorList>
            <person name="Kono N."/>
            <person name="Nakamura H."/>
            <person name="Ohtoshi R."/>
            <person name="Moran D.A.P."/>
            <person name="Shinohara A."/>
            <person name="Yoshida Y."/>
            <person name="Fujiwara M."/>
            <person name="Mori M."/>
            <person name="Tomita M."/>
            <person name="Arakawa K."/>
        </authorList>
    </citation>
    <scope>NUCLEOTIDE SEQUENCE [LARGE SCALE GENOMIC DNA]</scope>
</reference>
<gene>
    <name evidence="2" type="ORF">AVEN_123669_1</name>
    <name evidence="1" type="ORF">AVEN_243302_1</name>
</gene>
<evidence type="ECO:0000313" key="1">
    <source>
        <dbReference type="EMBL" id="GBM71560.1"/>
    </source>
</evidence>
<protein>
    <recommendedName>
        <fullName evidence="4">DDE-1 domain-containing protein</fullName>
    </recommendedName>
</protein>
<accession>A0A4Y2I200</accession>
<evidence type="ECO:0000313" key="3">
    <source>
        <dbReference type="Proteomes" id="UP000499080"/>
    </source>
</evidence>
<dbReference type="EMBL" id="BGPR01104964">
    <property type="protein sequence ID" value="GBM71560.1"/>
    <property type="molecule type" value="Genomic_DNA"/>
</dbReference>
<evidence type="ECO:0000313" key="2">
    <source>
        <dbReference type="EMBL" id="GBM71598.1"/>
    </source>
</evidence>
<dbReference type="EMBL" id="BGPR01104976">
    <property type="protein sequence ID" value="GBM71598.1"/>
    <property type="molecule type" value="Genomic_DNA"/>
</dbReference>